<dbReference type="Pfam" id="PF07238">
    <property type="entry name" value="PilZ"/>
    <property type="match status" value="1"/>
</dbReference>
<feature type="domain" description="PilZ" evidence="1">
    <location>
        <begin position="13"/>
        <end position="81"/>
    </location>
</feature>
<dbReference type="AlphaFoldDB" id="A0A5S9MHN7"/>
<dbReference type="InterPro" id="IPR009875">
    <property type="entry name" value="PilZ_domain"/>
</dbReference>
<reference evidence="2 3" key="1">
    <citation type="submission" date="2019-12" db="EMBL/GenBank/DDBJ databases">
        <title>Full genome sequence of a Bacillus safensis strain isolated from commercially available natto in Indonesia.</title>
        <authorList>
            <person name="Yoshida M."/>
            <person name="Uomi M."/>
            <person name="Waturangi D."/>
            <person name="Ekaputri J.J."/>
            <person name="Setiamarga D.H.E."/>
        </authorList>
    </citation>
    <scope>NUCLEOTIDE SEQUENCE [LARGE SCALE GENOMIC DNA]</scope>
    <source>
        <strain evidence="2 3">IDN1</strain>
    </source>
</reference>
<evidence type="ECO:0000313" key="2">
    <source>
        <dbReference type="EMBL" id="BBP92970.1"/>
    </source>
</evidence>
<dbReference type="Gene3D" id="2.40.10.220">
    <property type="entry name" value="predicted glycosyltransferase like domains"/>
    <property type="match status" value="1"/>
</dbReference>
<evidence type="ECO:0000259" key="1">
    <source>
        <dbReference type="Pfam" id="PF07238"/>
    </source>
</evidence>
<dbReference type="EMBL" id="AP021906">
    <property type="protein sequence ID" value="BBP92970.1"/>
    <property type="molecule type" value="Genomic_DNA"/>
</dbReference>
<accession>A0A5S9MHN7</accession>
<gene>
    <name evidence="2" type="ORF">BsIDN1_65880</name>
</gene>
<dbReference type="GO" id="GO:0035438">
    <property type="term" value="F:cyclic-di-GMP binding"/>
    <property type="evidence" value="ECO:0007669"/>
    <property type="project" value="InterPro"/>
</dbReference>
<name>A0A5S9MHN7_BACIA</name>
<proteinExistence type="predicted"/>
<organism evidence="2 3">
    <name type="scientific">Bacillus safensis</name>
    <dbReference type="NCBI Taxonomy" id="561879"/>
    <lineage>
        <taxon>Bacteria</taxon>
        <taxon>Bacillati</taxon>
        <taxon>Bacillota</taxon>
        <taxon>Bacilli</taxon>
        <taxon>Bacillales</taxon>
        <taxon>Bacillaceae</taxon>
        <taxon>Bacillus</taxon>
    </lineage>
</organism>
<dbReference type="SUPFAM" id="SSF141371">
    <property type="entry name" value="PilZ domain-like"/>
    <property type="match status" value="1"/>
</dbReference>
<sequence length="89" mass="9852">MAGTLSYEGRLEEKVPVNIHDISVSGCKIESEASIELHEKVLITIDTESLTDQPAIAVWTSQKRGRTMAGLKFVQPEIKQIEEREGVVS</sequence>
<protein>
    <recommendedName>
        <fullName evidence="1">PilZ domain-containing protein</fullName>
    </recommendedName>
</protein>
<evidence type="ECO:0000313" key="3">
    <source>
        <dbReference type="Proteomes" id="UP000464658"/>
    </source>
</evidence>
<dbReference type="Proteomes" id="UP000464658">
    <property type="component" value="Chromosome"/>
</dbReference>